<dbReference type="InterPro" id="IPR001478">
    <property type="entry name" value="PDZ"/>
</dbReference>
<dbReference type="PANTHER" id="PTHR14102">
    <property type="entry name" value="PAR-6-RELATED"/>
    <property type="match status" value="1"/>
</dbReference>
<feature type="domain" description="PDZ" evidence="1">
    <location>
        <begin position="70"/>
        <end position="140"/>
    </location>
</feature>
<name>A0A7I8W1C4_9ANNE</name>
<reference evidence="2 3" key="1">
    <citation type="submission" date="2020-08" db="EMBL/GenBank/DDBJ databases">
        <authorList>
            <person name="Hejnol A."/>
        </authorList>
    </citation>
    <scope>NUCLEOTIDE SEQUENCE [LARGE SCALE GENOMIC DNA]</scope>
</reference>
<evidence type="ECO:0000313" key="2">
    <source>
        <dbReference type="EMBL" id="CAD5121967.1"/>
    </source>
</evidence>
<dbReference type="GO" id="GO:0007098">
    <property type="term" value="P:centrosome cycle"/>
    <property type="evidence" value="ECO:0007669"/>
    <property type="project" value="TreeGrafter"/>
</dbReference>
<dbReference type="InterPro" id="IPR036034">
    <property type="entry name" value="PDZ_sf"/>
</dbReference>
<dbReference type="AlphaFoldDB" id="A0A7I8W1C4"/>
<accession>A0A7I8W1C4</accession>
<protein>
    <submittedName>
        <fullName evidence="2">DgyrCDS10423</fullName>
    </submittedName>
</protein>
<organism evidence="2 3">
    <name type="scientific">Dimorphilus gyrociliatus</name>
    <dbReference type="NCBI Taxonomy" id="2664684"/>
    <lineage>
        <taxon>Eukaryota</taxon>
        <taxon>Metazoa</taxon>
        <taxon>Spiralia</taxon>
        <taxon>Lophotrochozoa</taxon>
        <taxon>Annelida</taxon>
        <taxon>Polychaeta</taxon>
        <taxon>Polychaeta incertae sedis</taxon>
        <taxon>Dinophilidae</taxon>
        <taxon>Dimorphilus</taxon>
    </lineage>
</organism>
<comment type="caution">
    <text evidence="2">The sequence shown here is derived from an EMBL/GenBank/DDBJ whole genome shotgun (WGS) entry which is preliminary data.</text>
</comment>
<dbReference type="InterPro" id="IPR051741">
    <property type="entry name" value="PAR6_homolog"/>
</dbReference>
<proteinExistence type="predicted"/>
<dbReference type="PANTHER" id="PTHR14102:SF11">
    <property type="entry name" value="LD29223P"/>
    <property type="match status" value="1"/>
</dbReference>
<gene>
    <name evidence="2" type="ORF">DGYR_LOCUS9841</name>
</gene>
<dbReference type="Gene3D" id="2.30.42.10">
    <property type="match status" value="1"/>
</dbReference>
<sequence>MDKLNNTRYSDHYIFEESPIIHDQNMKRSKTKSLLNITEKLGFKKKTKKTKGIELPTGRLVTVHGDGSHQVELRRPMGQPFGFYIAQGNQKTNGGLFISRISQNIPQTTFDGLLNLGDEILMINNIPIKRMNIDDVYDIFGREFSIDLRLLPYSSRKENVL</sequence>
<evidence type="ECO:0000259" key="1">
    <source>
        <dbReference type="PROSITE" id="PS50106"/>
    </source>
</evidence>
<dbReference type="EMBL" id="CAJFCJ010000015">
    <property type="protein sequence ID" value="CAD5121967.1"/>
    <property type="molecule type" value="Genomic_DNA"/>
</dbReference>
<dbReference type="SUPFAM" id="SSF50156">
    <property type="entry name" value="PDZ domain-like"/>
    <property type="match status" value="1"/>
</dbReference>
<dbReference type="PROSITE" id="PS50106">
    <property type="entry name" value="PDZ"/>
    <property type="match status" value="1"/>
</dbReference>
<evidence type="ECO:0000313" key="3">
    <source>
        <dbReference type="Proteomes" id="UP000549394"/>
    </source>
</evidence>
<dbReference type="Proteomes" id="UP000549394">
    <property type="component" value="Unassembled WGS sequence"/>
</dbReference>
<keyword evidence="3" id="KW-1185">Reference proteome</keyword>
<dbReference type="Pfam" id="PF00595">
    <property type="entry name" value="PDZ"/>
    <property type="match status" value="1"/>
</dbReference>
<dbReference type="OrthoDB" id="10058001at2759"/>